<sequence>MTLEAMMTGTDRSSEVATDGGRVQLAIADLTSTLTNDFDLPAMLHSVAEHARVCFGASTVVVLLLDRRAPGRGVVHIVAEAASEGHSVDPRFHTSGPGLMSASESAVAMVDDLAHADDTRWPEYRERATAAGLRGMRAFPVSALGVPLGSIVVHTEDPWGDARPRSFGQILADLTAIGLASGTVDGRRLSTSDAVDSVLRGSATIAAAVGILTEYLRLEPDIARLRLNRLARARGLTVTAQARMIVDAHNSSPGDLERTGVLSPANVSSARLIGRD</sequence>
<evidence type="ECO:0000313" key="2">
    <source>
        <dbReference type="EMBL" id="MBB3038767.1"/>
    </source>
</evidence>
<evidence type="ECO:0000313" key="3">
    <source>
        <dbReference type="Proteomes" id="UP000567922"/>
    </source>
</evidence>
<dbReference type="InterPro" id="IPR003018">
    <property type="entry name" value="GAF"/>
</dbReference>
<organism evidence="2 3">
    <name type="scientific">Hoyosella altamirensis</name>
    <dbReference type="NCBI Taxonomy" id="616997"/>
    <lineage>
        <taxon>Bacteria</taxon>
        <taxon>Bacillati</taxon>
        <taxon>Actinomycetota</taxon>
        <taxon>Actinomycetes</taxon>
        <taxon>Mycobacteriales</taxon>
        <taxon>Hoyosellaceae</taxon>
        <taxon>Hoyosella</taxon>
    </lineage>
</organism>
<name>A0A839RQW6_9ACTN</name>
<keyword evidence="3" id="KW-1185">Reference proteome</keyword>
<protein>
    <submittedName>
        <fullName evidence="2">GAF domain-containing protein</fullName>
    </submittedName>
</protein>
<dbReference type="AlphaFoldDB" id="A0A839RQW6"/>
<gene>
    <name evidence="2" type="ORF">FHU29_003236</name>
</gene>
<reference evidence="2 3" key="1">
    <citation type="submission" date="2020-08" db="EMBL/GenBank/DDBJ databases">
        <title>Sequencing the genomes of 1000 actinobacteria strains.</title>
        <authorList>
            <person name="Klenk H.-P."/>
        </authorList>
    </citation>
    <scope>NUCLEOTIDE SEQUENCE [LARGE SCALE GENOMIC DNA]</scope>
    <source>
        <strain evidence="2 3">DSM 45258</strain>
    </source>
</reference>
<accession>A0A839RQW6</accession>
<dbReference type="OrthoDB" id="3683444at2"/>
<dbReference type="Proteomes" id="UP000567922">
    <property type="component" value="Unassembled WGS sequence"/>
</dbReference>
<feature type="domain" description="GAF" evidence="1">
    <location>
        <begin position="39"/>
        <end position="178"/>
    </location>
</feature>
<evidence type="ECO:0000259" key="1">
    <source>
        <dbReference type="Pfam" id="PF01590"/>
    </source>
</evidence>
<dbReference type="Pfam" id="PF01590">
    <property type="entry name" value="GAF"/>
    <property type="match status" value="1"/>
</dbReference>
<comment type="caution">
    <text evidence="2">The sequence shown here is derived from an EMBL/GenBank/DDBJ whole genome shotgun (WGS) entry which is preliminary data.</text>
</comment>
<dbReference type="InterPro" id="IPR029016">
    <property type="entry name" value="GAF-like_dom_sf"/>
</dbReference>
<dbReference type="SUPFAM" id="SSF55781">
    <property type="entry name" value="GAF domain-like"/>
    <property type="match status" value="1"/>
</dbReference>
<dbReference type="RefSeq" id="WP_064441481.1">
    <property type="nucleotide sequence ID" value="NZ_BDDI01000014.1"/>
</dbReference>
<proteinExistence type="predicted"/>
<dbReference type="EMBL" id="JACHWS010000003">
    <property type="protein sequence ID" value="MBB3038767.1"/>
    <property type="molecule type" value="Genomic_DNA"/>
</dbReference>
<dbReference type="Gene3D" id="3.30.450.40">
    <property type="match status" value="1"/>
</dbReference>